<reference evidence="2 3" key="1">
    <citation type="submission" date="2021-02" db="EMBL/GenBank/DDBJ databases">
        <title>Niveibacterium changnyeongensis HC41.</title>
        <authorList>
            <person name="Kang M."/>
        </authorList>
    </citation>
    <scope>NUCLEOTIDE SEQUENCE [LARGE SCALE GENOMIC DNA]</scope>
    <source>
        <strain evidence="2 3">HC41</strain>
    </source>
</reference>
<evidence type="ECO:0000313" key="3">
    <source>
        <dbReference type="Proteomes" id="UP000663570"/>
    </source>
</evidence>
<protein>
    <submittedName>
        <fullName evidence="2">DUF4845 domain-containing protein</fullName>
    </submittedName>
</protein>
<keyword evidence="1" id="KW-1133">Transmembrane helix</keyword>
<feature type="transmembrane region" description="Helical" evidence="1">
    <location>
        <begin position="7"/>
        <end position="28"/>
    </location>
</feature>
<organism evidence="2 3">
    <name type="scientific">Niveibacterium microcysteis</name>
    <dbReference type="NCBI Taxonomy" id="2811415"/>
    <lineage>
        <taxon>Bacteria</taxon>
        <taxon>Pseudomonadati</taxon>
        <taxon>Pseudomonadota</taxon>
        <taxon>Betaproteobacteria</taxon>
        <taxon>Rhodocyclales</taxon>
        <taxon>Rhodocyclaceae</taxon>
        <taxon>Niveibacterium</taxon>
    </lineage>
</organism>
<dbReference type="Pfam" id="PF16137">
    <property type="entry name" value="DUF4845"/>
    <property type="match status" value="1"/>
</dbReference>
<proteinExistence type="predicted"/>
<dbReference type="EMBL" id="CP071060">
    <property type="protein sequence ID" value="QSI75761.1"/>
    <property type="molecule type" value="Genomic_DNA"/>
</dbReference>
<keyword evidence="1" id="KW-0472">Membrane</keyword>
<dbReference type="Proteomes" id="UP000663570">
    <property type="component" value="Chromosome"/>
</dbReference>
<accession>A0ABX7M2V4</accession>
<keyword evidence="1" id="KW-0812">Transmembrane</keyword>
<keyword evidence="3" id="KW-1185">Reference proteome</keyword>
<evidence type="ECO:0000313" key="2">
    <source>
        <dbReference type="EMBL" id="QSI75761.1"/>
    </source>
</evidence>
<dbReference type="RefSeq" id="WP_206253623.1">
    <property type="nucleotide sequence ID" value="NZ_CP071060.1"/>
</dbReference>
<sequence length="123" mass="13281">MRNRQQGISLIGALISAALILGALILGMRIVPVYTEYFAVKKALSGLASSAEATSPETIRILFDRRSGAEDINSVRKEDLVISKENGRWVISADWQRTIPVVANVSLLFQFSASSTTNAAASQ</sequence>
<name>A0ABX7M2V4_9RHOO</name>
<gene>
    <name evidence="2" type="ORF">JY500_14880</name>
</gene>
<dbReference type="InterPro" id="IPR032314">
    <property type="entry name" value="DUF4845"/>
</dbReference>
<evidence type="ECO:0000256" key="1">
    <source>
        <dbReference type="SAM" id="Phobius"/>
    </source>
</evidence>